<feature type="compositionally biased region" description="Polar residues" evidence="2">
    <location>
        <begin position="1"/>
        <end position="22"/>
    </location>
</feature>
<feature type="compositionally biased region" description="Basic residues" evidence="2">
    <location>
        <begin position="356"/>
        <end position="367"/>
    </location>
</feature>
<name>D7FX15_ECTSI</name>
<reference evidence="4 5" key="1">
    <citation type="journal article" date="2010" name="Nature">
        <title>The Ectocarpus genome and the independent evolution of multicellularity in brown algae.</title>
        <authorList>
            <person name="Cock J.M."/>
            <person name="Sterck L."/>
            <person name="Rouze P."/>
            <person name="Scornet D."/>
            <person name="Allen A.E."/>
            <person name="Amoutzias G."/>
            <person name="Anthouard V."/>
            <person name="Artiguenave F."/>
            <person name="Aury J.M."/>
            <person name="Badger J.H."/>
            <person name="Beszteri B."/>
            <person name="Billiau K."/>
            <person name="Bonnet E."/>
            <person name="Bothwell J.H."/>
            <person name="Bowler C."/>
            <person name="Boyen C."/>
            <person name="Brownlee C."/>
            <person name="Carrano C.J."/>
            <person name="Charrier B."/>
            <person name="Cho G.Y."/>
            <person name="Coelho S.M."/>
            <person name="Collen J."/>
            <person name="Corre E."/>
            <person name="Da Silva C."/>
            <person name="Delage L."/>
            <person name="Delaroque N."/>
            <person name="Dittami S.M."/>
            <person name="Doulbeau S."/>
            <person name="Elias M."/>
            <person name="Farnham G."/>
            <person name="Gachon C.M."/>
            <person name="Gschloessl B."/>
            <person name="Heesch S."/>
            <person name="Jabbari K."/>
            <person name="Jubin C."/>
            <person name="Kawai H."/>
            <person name="Kimura K."/>
            <person name="Kloareg B."/>
            <person name="Kupper F.C."/>
            <person name="Lang D."/>
            <person name="Le Bail A."/>
            <person name="Leblanc C."/>
            <person name="Lerouge P."/>
            <person name="Lohr M."/>
            <person name="Lopez P.J."/>
            <person name="Martens C."/>
            <person name="Maumus F."/>
            <person name="Michel G."/>
            <person name="Miranda-Saavedra D."/>
            <person name="Morales J."/>
            <person name="Moreau H."/>
            <person name="Motomura T."/>
            <person name="Nagasato C."/>
            <person name="Napoli C.A."/>
            <person name="Nelson D.R."/>
            <person name="Nyvall-Collen P."/>
            <person name="Peters A.F."/>
            <person name="Pommier C."/>
            <person name="Potin P."/>
            <person name="Poulain J."/>
            <person name="Quesneville H."/>
            <person name="Read B."/>
            <person name="Rensing S.A."/>
            <person name="Ritter A."/>
            <person name="Rousvoal S."/>
            <person name="Samanta M."/>
            <person name="Samson G."/>
            <person name="Schroeder D.C."/>
            <person name="Segurens B."/>
            <person name="Strittmatter M."/>
            <person name="Tonon T."/>
            <person name="Tregear J.W."/>
            <person name="Valentin K."/>
            <person name="von Dassow P."/>
            <person name="Yamagishi T."/>
            <person name="Van de Peer Y."/>
            <person name="Wincker P."/>
        </authorList>
    </citation>
    <scope>NUCLEOTIDE SEQUENCE [LARGE SCALE GENOMIC DNA]</scope>
    <source>
        <strain evidence="5">Ec32 / CCAP1310/4</strain>
    </source>
</reference>
<dbReference type="Gene3D" id="3.30.70.330">
    <property type="match status" value="1"/>
</dbReference>
<feature type="compositionally biased region" description="Polar residues" evidence="2">
    <location>
        <begin position="519"/>
        <end position="530"/>
    </location>
</feature>
<organism evidence="4 5">
    <name type="scientific">Ectocarpus siliculosus</name>
    <name type="common">Brown alga</name>
    <name type="synonym">Conferva siliculosa</name>
    <dbReference type="NCBI Taxonomy" id="2880"/>
    <lineage>
        <taxon>Eukaryota</taxon>
        <taxon>Sar</taxon>
        <taxon>Stramenopiles</taxon>
        <taxon>Ochrophyta</taxon>
        <taxon>PX clade</taxon>
        <taxon>Phaeophyceae</taxon>
        <taxon>Ectocarpales</taxon>
        <taxon>Ectocarpaceae</taxon>
        <taxon>Ectocarpus</taxon>
    </lineage>
</organism>
<dbReference type="InterPro" id="IPR000504">
    <property type="entry name" value="RRM_dom"/>
</dbReference>
<dbReference type="SUPFAM" id="SSF54928">
    <property type="entry name" value="RNA-binding domain, RBD"/>
    <property type="match status" value="1"/>
</dbReference>
<dbReference type="InterPro" id="IPR035979">
    <property type="entry name" value="RBD_domain_sf"/>
</dbReference>
<feature type="region of interest" description="Disordered" evidence="2">
    <location>
        <begin position="1"/>
        <end position="58"/>
    </location>
</feature>
<accession>D7FX15</accession>
<feature type="compositionally biased region" description="Gly residues" evidence="2">
    <location>
        <begin position="481"/>
        <end position="495"/>
    </location>
</feature>
<feature type="region of interest" description="Disordered" evidence="2">
    <location>
        <begin position="248"/>
        <end position="270"/>
    </location>
</feature>
<proteinExistence type="predicted"/>
<dbReference type="GO" id="GO:0016567">
    <property type="term" value="P:protein ubiquitination"/>
    <property type="evidence" value="ECO:0007669"/>
    <property type="project" value="TreeGrafter"/>
</dbReference>
<sequence length="635" mass="67095">MSRDNNTWDGSYSVSCSYSTRPVTPAQEGEQKKHNHAANGEGFPGSDQQQQQQQQQKGVFIRGADRRALQNLRVVRRNLVYAIGLSPNFAQVNTLKQPEYFGQYGEIAKLVINHHEGVPQDDPRYGSASAYITFRRQEDAWAAVCSVDGFRLMGRTIRASFGTTKYCNSFLRNLPCNNPDCLYLHELGDEEDRFTKDEVQLGLARHGSSFAFKEEVLGDRGNTAAPRPTNPVFPPPCAMLPAPYRREGAGKPQRDGGNMGVGGRQQHQHQHDCEIYRHGNTGGNGPPPPKALPMSLPPSPQVCHPCRTRGGGCCGGAFPGAEAARWAGSGAPLTPGSPLPLDGGGLSLSGSDERPRRRRHRGQRGRRGGATGAPGLVGHGNDGCGGPTAPAQQQYGHHAGVPNEYGEQMTPAGQQASHFELTAAAAARAGLGSPTGDVFRLPDHVFDRPFEFGGGGGGGRADDLSNGGGNPYYPAPQPAQGFGGGSYGSSAGWGKGRNSPLATPETLSNTPPLELSPLDGSSPTSASASFQGFGCAGGGASDPSAQELWNRTQYSSNSGSYSTAELSSVGDQLAALSWDDREDVAGLLRCWGIDPRFGGRKTGRRRWNDLGGGAVPAGWIWVLGPALGGVSSRGV</sequence>
<evidence type="ECO:0000256" key="1">
    <source>
        <dbReference type="PROSITE-ProRule" id="PRU00176"/>
    </source>
</evidence>
<evidence type="ECO:0000313" key="5">
    <source>
        <dbReference type="Proteomes" id="UP000002630"/>
    </source>
</evidence>
<keyword evidence="5" id="KW-1185">Reference proteome</keyword>
<feature type="compositionally biased region" description="Low complexity" evidence="2">
    <location>
        <begin position="332"/>
        <end position="341"/>
    </location>
</feature>
<protein>
    <recommendedName>
        <fullName evidence="3">RRM domain-containing protein</fullName>
    </recommendedName>
</protein>
<dbReference type="STRING" id="2880.D7FX15"/>
<dbReference type="InterPro" id="IPR012677">
    <property type="entry name" value="Nucleotide-bd_a/b_plait_sf"/>
</dbReference>
<dbReference type="EMBL" id="FN648509">
    <property type="protein sequence ID" value="CBJ26348.1"/>
    <property type="molecule type" value="Genomic_DNA"/>
</dbReference>
<dbReference type="OrthoDB" id="1923159at2759"/>
<feature type="compositionally biased region" description="Gly residues" evidence="2">
    <location>
        <begin position="368"/>
        <end position="386"/>
    </location>
</feature>
<feature type="domain" description="RRM" evidence="3">
    <location>
        <begin position="78"/>
        <end position="164"/>
    </location>
</feature>
<dbReference type="SMART" id="SM00361">
    <property type="entry name" value="RRM_1"/>
    <property type="match status" value="1"/>
</dbReference>
<dbReference type="PANTHER" id="PTHR12603:SF0">
    <property type="entry name" value="CCR4-NOT TRANSCRIPTION COMPLEX SUBUNIT 4"/>
    <property type="match status" value="1"/>
</dbReference>
<dbReference type="eggNOG" id="KOG2068">
    <property type="taxonomic scope" value="Eukaryota"/>
</dbReference>
<dbReference type="PROSITE" id="PS50102">
    <property type="entry name" value="RRM"/>
    <property type="match status" value="1"/>
</dbReference>
<keyword evidence="1" id="KW-0694">RNA-binding</keyword>
<gene>
    <name evidence="4" type="ORF">Esi_0032_0046</name>
</gene>
<dbReference type="InterPro" id="IPR039780">
    <property type="entry name" value="Mot2"/>
</dbReference>
<dbReference type="GO" id="GO:0030014">
    <property type="term" value="C:CCR4-NOT complex"/>
    <property type="evidence" value="ECO:0007669"/>
    <property type="project" value="InterPro"/>
</dbReference>
<dbReference type="CDD" id="cd12438">
    <property type="entry name" value="RRM_CNOT4"/>
    <property type="match status" value="1"/>
</dbReference>
<evidence type="ECO:0000256" key="2">
    <source>
        <dbReference type="SAM" id="MobiDB-lite"/>
    </source>
</evidence>
<dbReference type="GO" id="GO:0003723">
    <property type="term" value="F:RNA binding"/>
    <property type="evidence" value="ECO:0007669"/>
    <property type="project" value="UniProtKB-UniRule"/>
</dbReference>
<dbReference type="InterPro" id="IPR003954">
    <property type="entry name" value="RRM_euk-type"/>
</dbReference>
<dbReference type="AlphaFoldDB" id="D7FX15"/>
<dbReference type="GO" id="GO:0004842">
    <property type="term" value="F:ubiquitin-protein transferase activity"/>
    <property type="evidence" value="ECO:0007669"/>
    <property type="project" value="InterPro"/>
</dbReference>
<evidence type="ECO:0000313" key="4">
    <source>
        <dbReference type="EMBL" id="CBJ26348.1"/>
    </source>
</evidence>
<dbReference type="PANTHER" id="PTHR12603">
    <property type="entry name" value="CCR4-NOT TRANSCRIPTION COMPLEX RELATED"/>
    <property type="match status" value="1"/>
</dbReference>
<feature type="region of interest" description="Disordered" evidence="2">
    <location>
        <begin position="328"/>
        <end position="413"/>
    </location>
</feature>
<dbReference type="Proteomes" id="UP000002630">
    <property type="component" value="Linkage Group LG04"/>
</dbReference>
<dbReference type="InterPro" id="IPR034261">
    <property type="entry name" value="CNOT4_RRM"/>
</dbReference>
<dbReference type="InParanoid" id="D7FX15"/>
<feature type="region of interest" description="Disordered" evidence="2">
    <location>
        <begin position="450"/>
        <end position="530"/>
    </location>
</feature>
<evidence type="ECO:0000259" key="3">
    <source>
        <dbReference type="PROSITE" id="PS50102"/>
    </source>
</evidence>
<dbReference type="EMBL" id="FN649729">
    <property type="protein sequence ID" value="CBJ26348.1"/>
    <property type="molecule type" value="Genomic_DNA"/>
</dbReference>